<dbReference type="PANTHER" id="PTHR30612:SF0">
    <property type="entry name" value="CHLOROPLAST PROTEIN-TRANSPORTING ATPASE"/>
    <property type="match status" value="1"/>
</dbReference>
<comment type="subcellular location">
    <subcellularLocation>
        <location evidence="15">Cell membrane</location>
        <topology evidence="15">Peripheral membrane protein</topology>
        <orientation evidence="15">Cytoplasmic side</orientation>
    </subcellularLocation>
    <subcellularLocation>
        <location evidence="15">Cytoplasm</location>
    </subcellularLocation>
    <text evidence="15">Distribution is 50-50.</text>
</comment>
<dbReference type="Proteomes" id="UP000005952">
    <property type="component" value="Chromosome"/>
</dbReference>
<comment type="subunit">
    <text evidence="15">Monomer and homodimer. Part of the essential Sec protein translocation apparatus which comprises SecA, SecYEG and auxiliary proteins SecDF-YajC and YidC.</text>
</comment>
<evidence type="ECO:0000256" key="16">
    <source>
        <dbReference type="RuleBase" id="RU003874"/>
    </source>
</evidence>
<evidence type="ECO:0000256" key="15">
    <source>
        <dbReference type="HAMAP-Rule" id="MF_01382"/>
    </source>
</evidence>
<dbReference type="Gene3D" id="3.10.450.50">
    <property type="match status" value="1"/>
</dbReference>
<dbReference type="GO" id="GO:0043952">
    <property type="term" value="P:protein transport by the Sec complex"/>
    <property type="evidence" value="ECO:0007669"/>
    <property type="project" value="TreeGrafter"/>
</dbReference>
<dbReference type="PROSITE" id="PS51196">
    <property type="entry name" value="SECA_MOTOR_DEAD"/>
    <property type="match status" value="1"/>
</dbReference>
<proteinExistence type="inferred from homology"/>
<name>N0B8Y0_9HYPH</name>
<dbReference type="InterPro" id="IPR004027">
    <property type="entry name" value="SEC_C_motif"/>
</dbReference>
<dbReference type="Pfam" id="PF07517">
    <property type="entry name" value="SecA_DEAD"/>
    <property type="match status" value="1"/>
</dbReference>
<feature type="binding site" evidence="15">
    <location>
        <begin position="107"/>
        <end position="111"/>
    </location>
    <ligand>
        <name>ATP</name>
        <dbReference type="ChEBI" id="CHEBI:30616"/>
    </ligand>
</feature>
<dbReference type="Pfam" id="PF21090">
    <property type="entry name" value="P-loop_SecA"/>
    <property type="match status" value="1"/>
</dbReference>
<evidence type="ECO:0000259" key="19">
    <source>
        <dbReference type="PROSITE" id="PS51196"/>
    </source>
</evidence>
<dbReference type="Pfam" id="PF01043">
    <property type="entry name" value="SecA_PP_bind"/>
    <property type="match status" value="1"/>
</dbReference>
<evidence type="ECO:0000256" key="1">
    <source>
        <dbReference type="ARBA" id="ARBA00001947"/>
    </source>
</evidence>
<dbReference type="InterPro" id="IPR011130">
    <property type="entry name" value="SecA_preprotein_X-link_dom"/>
</dbReference>
<comment type="catalytic activity">
    <reaction evidence="15">
        <text>ATP + H2O + cellular proteinSide 1 = ADP + phosphate + cellular proteinSide 2.</text>
        <dbReference type="EC" id="7.4.2.8"/>
    </reaction>
</comment>
<evidence type="ECO:0000256" key="7">
    <source>
        <dbReference type="ARBA" id="ARBA00022723"/>
    </source>
</evidence>
<evidence type="ECO:0000256" key="5">
    <source>
        <dbReference type="ARBA" id="ARBA00022490"/>
    </source>
</evidence>
<dbReference type="CDD" id="cd17928">
    <property type="entry name" value="DEXDc_SecA"/>
    <property type="match status" value="1"/>
</dbReference>
<keyword evidence="11 15" id="KW-0653">Protein transport</keyword>
<dbReference type="InterPro" id="IPR036266">
    <property type="entry name" value="SecA_Wing/Scaffold_sf"/>
</dbReference>
<dbReference type="FunFam" id="3.40.50.300:FF:000334">
    <property type="entry name" value="Protein translocase subunit SecA"/>
    <property type="match status" value="1"/>
</dbReference>
<dbReference type="GO" id="GO:0031522">
    <property type="term" value="C:cell envelope Sec protein transport complex"/>
    <property type="evidence" value="ECO:0007669"/>
    <property type="project" value="UniProtKB-ARBA"/>
</dbReference>
<keyword evidence="10 15" id="KW-0067">ATP-binding</keyword>
<evidence type="ECO:0000259" key="18">
    <source>
        <dbReference type="PROSITE" id="PS51192"/>
    </source>
</evidence>
<feature type="binding site" evidence="15">
    <location>
        <position position="548"/>
    </location>
    <ligand>
        <name>ATP</name>
        <dbReference type="ChEBI" id="CHEBI:30616"/>
    </ligand>
</feature>
<dbReference type="NCBIfam" id="TIGR00963">
    <property type="entry name" value="secA"/>
    <property type="match status" value="1"/>
</dbReference>
<dbReference type="GO" id="GO:0005524">
    <property type="term" value="F:ATP binding"/>
    <property type="evidence" value="ECO:0007669"/>
    <property type="project" value="UniProtKB-UniRule"/>
</dbReference>
<feature type="compositionally biased region" description="Basic and acidic residues" evidence="17">
    <location>
        <begin position="934"/>
        <end position="948"/>
    </location>
</feature>
<evidence type="ECO:0000256" key="8">
    <source>
        <dbReference type="ARBA" id="ARBA00022741"/>
    </source>
</evidence>
<comment type="function">
    <text evidence="15">Part of the Sec protein translocase complex. Interacts with the SecYEG preprotein conducting channel. Has a central role in coupling the hydrolysis of ATP to the transfer of proteins into and across the cell membrane, serving both as a receptor for the preprotein-SecB complex and as an ATP-driven molecular motor driving the stepwise translocation of polypeptide chains across the membrane.</text>
</comment>
<dbReference type="RefSeq" id="WP_015599503.1">
    <property type="nucleotide sequence ID" value="NC_021172.1"/>
</dbReference>
<evidence type="ECO:0000313" key="21">
    <source>
        <dbReference type="Proteomes" id="UP000005952"/>
    </source>
</evidence>
<keyword evidence="7" id="KW-0479">Metal-binding</keyword>
<dbReference type="InterPro" id="IPR027417">
    <property type="entry name" value="P-loop_NTPase"/>
</dbReference>
<dbReference type="PRINTS" id="PR00906">
    <property type="entry name" value="SECA"/>
</dbReference>
<dbReference type="InterPro" id="IPR014001">
    <property type="entry name" value="Helicase_ATP-bd"/>
</dbReference>
<dbReference type="PROSITE" id="PS51192">
    <property type="entry name" value="HELICASE_ATP_BIND_1"/>
    <property type="match status" value="1"/>
</dbReference>
<keyword evidence="13 15" id="KW-0811">Translocation</keyword>
<dbReference type="GO" id="GO:0017038">
    <property type="term" value="P:protein import"/>
    <property type="evidence" value="ECO:0007669"/>
    <property type="project" value="InterPro"/>
</dbReference>
<dbReference type="InterPro" id="IPR020937">
    <property type="entry name" value="SecA_CS"/>
</dbReference>
<keyword evidence="5 15" id="KW-0963">Cytoplasm</keyword>
<evidence type="ECO:0000256" key="11">
    <source>
        <dbReference type="ARBA" id="ARBA00022927"/>
    </source>
</evidence>
<dbReference type="InterPro" id="IPR011116">
    <property type="entry name" value="SecA_Wing/Scaffold"/>
</dbReference>
<dbReference type="Gene3D" id="3.90.1440.10">
    <property type="entry name" value="SecA, preprotein cross-linking domain"/>
    <property type="match status" value="1"/>
</dbReference>
<dbReference type="HAMAP" id="MF_01382">
    <property type="entry name" value="SecA"/>
    <property type="match status" value="1"/>
</dbReference>
<protein>
    <recommendedName>
        <fullName evidence="15 16">Protein translocase subunit SecA</fullName>
        <ecNumber evidence="15">7.4.2.8</ecNumber>
    </recommendedName>
</protein>
<evidence type="ECO:0000256" key="6">
    <source>
        <dbReference type="ARBA" id="ARBA00022519"/>
    </source>
</evidence>
<comment type="cofactor">
    <cofactor evidence="1">
        <name>Zn(2+)</name>
        <dbReference type="ChEBI" id="CHEBI:29105"/>
    </cofactor>
</comment>
<dbReference type="GO" id="GO:0006605">
    <property type="term" value="P:protein targeting"/>
    <property type="evidence" value="ECO:0007669"/>
    <property type="project" value="UniProtKB-UniRule"/>
</dbReference>
<dbReference type="EC" id="7.4.2.8" evidence="15"/>
<evidence type="ECO:0000256" key="12">
    <source>
        <dbReference type="ARBA" id="ARBA00022967"/>
    </source>
</evidence>
<dbReference type="FunFam" id="1.10.3060.10:FF:000003">
    <property type="entry name" value="Protein translocase subunit SecA"/>
    <property type="match status" value="1"/>
</dbReference>
<evidence type="ECO:0000256" key="10">
    <source>
        <dbReference type="ARBA" id="ARBA00022840"/>
    </source>
</evidence>
<dbReference type="FunFam" id="3.90.1440.10:FF:000001">
    <property type="entry name" value="Preprotein translocase subunit SecA"/>
    <property type="match status" value="1"/>
</dbReference>
<evidence type="ECO:0000256" key="3">
    <source>
        <dbReference type="ARBA" id="ARBA00022448"/>
    </source>
</evidence>
<dbReference type="GO" id="GO:0065002">
    <property type="term" value="P:intracellular protein transmembrane transport"/>
    <property type="evidence" value="ECO:0007669"/>
    <property type="project" value="UniProtKB-UniRule"/>
</dbReference>
<dbReference type="Gene3D" id="3.40.50.300">
    <property type="entry name" value="P-loop containing nucleotide triphosphate hydrolases"/>
    <property type="match status" value="2"/>
</dbReference>
<keyword evidence="6" id="KW-0997">Cell inner membrane</keyword>
<evidence type="ECO:0000313" key="20">
    <source>
        <dbReference type="EMBL" id="AGK59488.1"/>
    </source>
</evidence>
<dbReference type="AlphaFoldDB" id="N0B8Y0"/>
<dbReference type="FunFam" id="3.40.50.300:FF:000113">
    <property type="entry name" value="Preprotein translocase subunit SecA"/>
    <property type="match status" value="1"/>
</dbReference>
<evidence type="ECO:0000256" key="9">
    <source>
        <dbReference type="ARBA" id="ARBA00022833"/>
    </source>
</evidence>
<dbReference type="SUPFAM" id="SSF81767">
    <property type="entry name" value="Pre-protein crosslinking domain of SecA"/>
    <property type="match status" value="1"/>
</dbReference>
<keyword evidence="9" id="KW-0862">Zinc</keyword>
<keyword evidence="21" id="KW-1185">Reference proteome</keyword>
<feature type="region of interest" description="Disordered" evidence="17">
    <location>
        <begin position="925"/>
        <end position="963"/>
    </location>
</feature>
<dbReference type="EMBL" id="CP005587">
    <property type="protein sequence ID" value="AGK59488.1"/>
    <property type="molecule type" value="Genomic_DNA"/>
</dbReference>
<keyword evidence="8 15" id="KW-0547">Nucleotide-binding</keyword>
<dbReference type="PANTHER" id="PTHR30612">
    <property type="entry name" value="SECA INNER MEMBRANE COMPONENT OF SEC PROTEIN SECRETION SYSTEM"/>
    <property type="match status" value="1"/>
</dbReference>
<dbReference type="KEGG" id="hdt:HYPDE_39093"/>
<dbReference type="InterPro" id="IPR000185">
    <property type="entry name" value="SecA"/>
</dbReference>
<comment type="similarity">
    <text evidence="2 15 16">Belongs to the SecA family.</text>
</comment>
<dbReference type="eggNOG" id="COG0653">
    <property type="taxonomic scope" value="Bacteria"/>
</dbReference>
<dbReference type="GO" id="GO:0008564">
    <property type="term" value="F:protein-exporting ATPase activity"/>
    <property type="evidence" value="ECO:0007669"/>
    <property type="project" value="UniProtKB-EC"/>
</dbReference>
<dbReference type="Pfam" id="PF07516">
    <property type="entry name" value="SecA_SW"/>
    <property type="match status" value="1"/>
</dbReference>
<dbReference type="HOGENOM" id="CLU_005314_3_0_5"/>
<evidence type="ECO:0000256" key="4">
    <source>
        <dbReference type="ARBA" id="ARBA00022475"/>
    </source>
</evidence>
<keyword evidence="14 15" id="KW-0472">Membrane</keyword>
<dbReference type="InterPro" id="IPR011115">
    <property type="entry name" value="SecA_DEAD"/>
</dbReference>
<gene>
    <name evidence="15" type="primary">secA</name>
    <name evidence="20" type="ORF">HYPDE_39093</name>
</gene>
<dbReference type="PROSITE" id="PS01312">
    <property type="entry name" value="SECA"/>
    <property type="match status" value="1"/>
</dbReference>
<sequence>MLSFGGFASKIFGSSNERKVKSYRGRVAAINALENEVQALTDDELRARTEAFRKELEEGKTLDDLLVPAFATVREAAKRTLGQRHFDVQLIGGMVLHQGDIAEMRTGEGKTLVATLPVYLNALAGKGVHVVTVNDYLAKRDAEWMGQVYRFLGLTVGCIVHDMTDEQRKIAYACDVTYGTNNELGFDYLRDNMKMNREEMVQRPHVYAIVDEVDSILIDEARTPLIISGPLEDRAELYQTIDELMKIVEPADFELDEKQRQVSFTEAGNEKMENALAEAGMLTGTLYDIDNVTIVHHLNQALKAHKLFQRDKDYIIKGGEVVIIDEFTGRMMPGRRYSEGLHQALEAKEHVEIQPENQTLASITFQNYFRLYKKLGGMTGTAMTEADEFMDIYGLQVVDIPTNLPVRRIDEDDEIYRTQKEKLAAIVQSIAEAKHRGQPILVGTTSIEKSEQLAELLNDHKYLRDLARSLEKQAAELRPGKDEHLRKHFTDMAALLTKFATESKGKKQAIEHNVLNARYHEQEANIVAQAGVPGAVTIATNMAGRGTDIQLGGNAEFRLRDWIAEETAKGSAPDEAAIAKKRTELVADVAENKQKALEAGGLYVLATERHESRRIDNQLRGRSGRQGDPGRSKFYLALDDDLMRIFGSERMDKVLQTLGLKEGEAITHPWMNKSLETAQKKVEQRNFDIRKQILKYDDVMNDQRKVIFDQRLEIMGQDDVSETIIELRNELIDQLVTRFIPPTAYAEQWDTAGLREQVQEIFALDLPIEAWAAEEGIADEEIKERIRAAVDAKVEAKTNELGPELYRQIEKMVLLQTLDHLWREHLVTLEHLRQVIGFRAYGQKDPLIEYKGEAFILFENMLGRLRENVTGQLMHVELAPPEDQPALQPVDLPPMMAHHVDATTGFDEFERDPELAMADAAIAGARARRNAPPEPEKRAPIQSRRSEGSVDPNDPATWGRVSRNALCPCGSGKKYKHCHGKMD</sequence>
<evidence type="ECO:0000256" key="14">
    <source>
        <dbReference type="ARBA" id="ARBA00023136"/>
    </source>
</evidence>
<keyword evidence="3 15" id="KW-0813">Transport</keyword>
<dbReference type="SMART" id="SM00958">
    <property type="entry name" value="SecA_PP_bind"/>
    <property type="match status" value="1"/>
</dbReference>
<dbReference type="Pfam" id="PF02810">
    <property type="entry name" value="SEC-C"/>
    <property type="match status" value="1"/>
</dbReference>
<feature type="domain" description="Helicase ATP-binding" evidence="18">
    <location>
        <begin position="91"/>
        <end position="249"/>
    </location>
</feature>
<dbReference type="SUPFAM" id="SSF52540">
    <property type="entry name" value="P-loop containing nucleoside triphosphate hydrolases"/>
    <property type="match status" value="2"/>
</dbReference>
<dbReference type="OrthoDB" id="9805579at2"/>
<dbReference type="CDD" id="cd18803">
    <property type="entry name" value="SF2_C_secA"/>
    <property type="match status" value="1"/>
</dbReference>
<dbReference type="SMART" id="SM00957">
    <property type="entry name" value="SecA_DEAD"/>
    <property type="match status" value="1"/>
</dbReference>
<dbReference type="Gene3D" id="1.10.3060.10">
    <property type="entry name" value="Helical scaffold and wing domains of SecA"/>
    <property type="match status" value="1"/>
</dbReference>
<accession>N0B8Y0</accession>
<dbReference type="InterPro" id="IPR014018">
    <property type="entry name" value="SecA_motor_DEAD"/>
</dbReference>
<dbReference type="GO" id="GO:0046872">
    <property type="term" value="F:metal ion binding"/>
    <property type="evidence" value="ECO:0007669"/>
    <property type="project" value="UniProtKB-KW"/>
</dbReference>
<dbReference type="SUPFAM" id="SSF81886">
    <property type="entry name" value="Helical scaffold and wing domains of SecA"/>
    <property type="match status" value="1"/>
</dbReference>
<organism evidence="20 21">
    <name type="scientific">Hyphomicrobium denitrificans 1NES1</name>
    <dbReference type="NCBI Taxonomy" id="670307"/>
    <lineage>
        <taxon>Bacteria</taxon>
        <taxon>Pseudomonadati</taxon>
        <taxon>Pseudomonadota</taxon>
        <taxon>Alphaproteobacteria</taxon>
        <taxon>Hyphomicrobiales</taxon>
        <taxon>Hyphomicrobiaceae</taxon>
        <taxon>Hyphomicrobium</taxon>
    </lineage>
</organism>
<dbReference type="InterPro" id="IPR044722">
    <property type="entry name" value="SecA_SF2_C"/>
</dbReference>
<evidence type="ECO:0000256" key="17">
    <source>
        <dbReference type="SAM" id="MobiDB-lite"/>
    </source>
</evidence>
<evidence type="ECO:0000256" key="2">
    <source>
        <dbReference type="ARBA" id="ARBA00007650"/>
    </source>
</evidence>
<evidence type="ECO:0000256" key="13">
    <source>
        <dbReference type="ARBA" id="ARBA00023010"/>
    </source>
</evidence>
<keyword evidence="12 15" id="KW-1278">Translocase</keyword>
<feature type="domain" description="SecA family profile" evidence="19">
    <location>
        <begin position="5"/>
        <end position="667"/>
    </location>
</feature>
<dbReference type="STRING" id="670307.HYPDE_39093"/>
<dbReference type="InterPro" id="IPR036670">
    <property type="entry name" value="SecA_X-link_sf"/>
</dbReference>
<feature type="binding site" evidence="15">
    <location>
        <position position="89"/>
    </location>
    <ligand>
        <name>ATP</name>
        <dbReference type="ChEBI" id="CHEBI:30616"/>
    </ligand>
</feature>
<dbReference type="GO" id="GO:0005886">
    <property type="term" value="C:plasma membrane"/>
    <property type="evidence" value="ECO:0007669"/>
    <property type="project" value="UniProtKB-SubCell"/>
</dbReference>
<keyword evidence="4 15" id="KW-1003">Cell membrane</keyword>
<dbReference type="GO" id="GO:0005829">
    <property type="term" value="C:cytosol"/>
    <property type="evidence" value="ECO:0007669"/>
    <property type="project" value="TreeGrafter"/>
</dbReference>
<reference evidence="20 21" key="1">
    <citation type="journal article" date="2013" name="Genome Announc.">
        <title>Genome sequences for three denitrifying bacterial strains isolated from a uranium- and nitrate-contaminated subsurface environment.</title>
        <authorList>
            <person name="Venkatramanan R."/>
            <person name="Prakash O."/>
            <person name="Woyke T."/>
            <person name="Chain P."/>
            <person name="Goodwin L.A."/>
            <person name="Watson D."/>
            <person name="Brooks S."/>
            <person name="Kostka J.E."/>
            <person name="Green S.J."/>
        </authorList>
    </citation>
    <scope>NUCLEOTIDE SEQUENCE [LARGE SCALE GENOMIC DNA]</scope>
    <source>
        <strain evidence="20 21">1NES1</strain>
    </source>
</reference>